<dbReference type="NCBIfam" id="TIGR00012">
    <property type="entry name" value="L29"/>
    <property type="match status" value="1"/>
</dbReference>
<dbReference type="InterPro" id="IPR001854">
    <property type="entry name" value="Ribosomal_uL29"/>
</dbReference>
<evidence type="ECO:0000256" key="5">
    <source>
        <dbReference type="HAMAP-Rule" id="MF_00374"/>
    </source>
</evidence>
<dbReference type="GO" id="GO:0003735">
    <property type="term" value="F:structural constituent of ribosome"/>
    <property type="evidence" value="ECO:0007669"/>
    <property type="project" value="InterPro"/>
</dbReference>
<dbReference type="STRING" id="1798542.A3F54_03490"/>
<reference evidence="7 8" key="1">
    <citation type="journal article" date="2016" name="Nat. Commun.">
        <title>Thousands of microbial genomes shed light on interconnected biogeochemical processes in an aquifer system.</title>
        <authorList>
            <person name="Anantharaman K."/>
            <person name="Brown C.T."/>
            <person name="Hug L.A."/>
            <person name="Sharon I."/>
            <person name="Castelle C.J."/>
            <person name="Probst A.J."/>
            <person name="Thomas B.C."/>
            <person name="Singh A."/>
            <person name="Wilkins M.J."/>
            <person name="Karaoz U."/>
            <person name="Brodie E.L."/>
            <person name="Williams K.H."/>
            <person name="Hubbard S.S."/>
            <person name="Banfield J.F."/>
        </authorList>
    </citation>
    <scope>NUCLEOTIDE SEQUENCE [LARGE SCALE GENOMIC DNA]</scope>
</reference>
<proteinExistence type="inferred from homology"/>
<evidence type="ECO:0000313" key="7">
    <source>
        <dbReference type="EMBL" id="OGY84245.1"/>
    </source>
</evidence>
<keyword evidence="3 5" id="KW-0687">Ribonucleoprotein</keyword>
<sequence length="65" mass="7805">MAMDIKELAKKSKKELETVLKELRETLRQKKFQAAQGDLKTVREIRNLRKDIARILTRYNKHDHE</sequence>
<name>A0A1G2B5I8_9BACT</name>
<evidence type="ECO:0000313" key="8">
    <source>
        <dbReference type="Proteomes" id="UP000176952"/>
    </source>
</evidence>
<evidence type="ECO:0000256" key="2">
    <source>
        <dbReference type="ARBA" id="ARBA00022980"/>
    </source>
</evidence>
<dbReference type="Pfam" id="PF00831">
    <property type="entry name" value="Ribosomal_L29"/>
    <property type="match status" value="1"/>
</dbReference>
<evidence type="ECO:0000256" key="6">
    <source>
        <dbReference type="SAM" id="Coils"/>
    </source>
</evidence>
<dbReference type="InterPro" id="IPR036049">
    <property type="entry name" value="Ribosomal_uL29_sf"/>
</dbReference>
<dbReference type="Gene3D" id="1.10.287.310">
    <property type="match status" value="1"/>
</dbReference>
<dbReference type="EMBL" id="MHKD01000016">
    <property type="protein sequence ID" value="OGY84245.1"/>
    <property type="molecule type" value="Genomic_DNA"/>
</dbReference>
<evidence type="ECO:0000256" key="1">
    <source>
        <dbReference type="ARBA" id="ARBA00009254"/>
    </source>
</evidence>
<keyword evidence="6" id="KW-0175">Coiled coil</keyword>
<dbReference type="Proteomes" id="UP000176952">
    <property type="component" value="Unassembled WGS sequence"/>
</dbReference>
<feature type="coiled-coil region" evidence="6">
    <location>
        <begin position="6"/>
        <end position="33"/>
    </location>
</feature>
<evidence type="ECO:0000256" key="4">
    <source>
        <dbReference type="ARBA" id="ARBA00035204"/>
    </source>
</evidence>
<keyword evidence="2 5" id="KW-0689">Ribosomal protein</keyword>
<dbReference type="GO" id="GO:0005840">
    <property type="term" value="C:ribosome"/>
    <property type="evidence" value="ECO:0007669"/>
    <property type="project" value="UniProtKB-KW"/>
</dbReference>
<dbReference type="AlphaFoldDB" id="A0A1G2B5I8"/>
<protein>
    <recommendedName>
        <fullName evidence="4 5">Large ribosomal subunit protein uL29</fullName>
    </recommendedName>
</protein>
<dbReference type="SUPFAM" id="SSF46561">
    <property type="entry name" value="Ribosomal protein L29 (L29p)"/>
    <property type="match status" value="1"/>
</dbReference>
<dbReference type="GO" id="GO:0006412">
    <property type="term" value="P:translation"/>
    <property type="evidence" value="ECO:0007669"/>
    <property type="project" value="UniProtKB-UniRule"/>
</dbReference>
<comment type="similarity">
    <text evidence="1 5">Belongs to the universal ribosomal protein uL29 family.</text>
</comment>
<organism evidence="7 8">
    <name type="scientific">Candidatus Kerfeldbacteria bacterium RIFCSPHIGHO2_12_FULL_48_17</name>
    <dbReference type="NCBI Taxonomy" id="1798542"/>
    <lineage>
        <taxon>Bacteria</taxon>
        <taxon>Candidatus Kerfeldiibacteriota</taxon>
    </lineage>
</organism>
<comment type="caution">
    <text evidence="7">The sequence shown here is derived from an EMBL/GenBank/DDBJ whole genome shotgun (WGS) entry which is preliminary data.</text>
</comment>
<accession>A0A1G2B5I8</accession>
<evidence type="ECO:0000256" key="3">
    <source>
        <dbReference type="ARBA" id="ARBA00023274"/>
    </source>
</evidence>
<gene>
    <name evidence="5" type="primary">rpmC</name>
    <name evidence="7" type="ORF">A3F54_03490</name>
</gene>
<dbReference type="HAMAP" id="MF_00374">
    <property type="entry name" value="Ribosomal_uL29"/>
    <property type="match status" value="1"/>
</dbReference>
<dbReference type="GO" id="GO:1990904">
    <property type="term" value="C:ribonucleoprotein complex"/>
    <property type="evidence" value="ECO:0007669"/>
    <property type="project" value="UniProtKB-KW"/>
</dbReference>